<feature type="domain" description="BHLH" evidence="6">
    <location>
        <begin position="408"/>
        <end position="458"/>
    </location>
</feature>
<reference evidence="7" key="1">
    <citation type="submission" date="2023-03" db="EMBL/GenBank/DDBJ databases">
        <authorList>
            <person name="Julca I."/>
        </authorList>
    </citation>
    <scope>NUCLEOTIDE SEQUENCE</scope>
</reference>
<accession>A0AAV1ECS6</accession>
<keyword evidence="8" id="KW-1185">Reference proteome</keyword>
<comment type="subcellular location">
    <subcellularLocation>
        <location evidence="1">Nucleus</location>
    </subcellularLocation>
</comment>
<evidence type="ECO:0000256" key="2">
    <source>
        <dbReference type="ARBA" id="ARBA00023015"/>
    </source>
</evidence>
<feature type="compositionally biased region" description="Gly residues" evidence="5">
    <location>
        <begin position="65"/>
        <end position="76"/>
    </location>
</feature>
<protein>
    <submittedName>
        <fullName evidence="7">OLC1v1018884C2</fullName>
    </submittedName>
</protein>
<dbReference type="InterPro" id="IPR011598">
    <property type="entry name" value="bHLH_dom"/>
</dbReference>
<keyword evidence="4" id="KW-0539">Nucleus</keyword>
<dbReference type="EMBL" id="OX459126">
    <property type="protein sequence ID" value="CAI9117483.1"/>
    <property type="molecule type" value="Genomic_DNA"/>
</dbReference>
<feature type="region of interest" description="Disordered" evidence="5">
    <location>
        <begin position="347"/>
        <end position="399"/>
    </location>
</feature>
<dbReference type="AlphaFoldDB" id="A0AAV1ECS6"/>
<dbReference type="FunFam" id="4.10.280.10:FF:000002">
    <property type="entry name" value="Basic helix-loop-helix transcription factor"/>
    <property type="match status" value="1"/>
</dbReference>
<feature type="compositionally biased region" description="Low complexity" evidence="5">
    <location>
        <begin position="47"/>
        <end position="64"/>
    </location>
</feature>
<evidence type="ECO:0000256" key="4">
    <source>
        <dbReference type="ARBA" id="ARBA00023242"/>
    </source>
</evidence>
<evidence type="ECO:0000259" key="6">
    <source>
        <dbReference type="PROSITE" id="PS50888"/>
    </source>
</evidence>
<dbReference type="SMART" id="SM00353">
    <property type="entry name" value="HLH"/>
    <property type="match status" value="1"/>
</dbReference>
<dbReference type="InterPro" id="IPR036638">
    <property type="entry name" value="HLH_DNA-bd_sf"/>
</dbReference>
<keyword evidence="2" id="KW-0805">Transcription regulation</keyword>
<name>A0AAV1ECS6_OLDCO</name>
<sequence length="588" mass="64263">MERENLFLSEGYGNLHQNTEMTEQQFQNCFFNPNWDNSMDQNDPFESALSSMVSSPAASNAASGGVPGNGRGGGGQGEHVVLRELIGRLGSICNSGEISPQSYVGGNASTNNSCYSTPLNSPPKLNLSMMDHQIRGSLPISGHHLPNHPNFAPFPADPGFAERAARFSCFANKNLGSLTGPIGLNEPEILHQRMVPSSSGKLSRVSSNQSMKVSSGSQLDVVVQEKKDGCLQDVVPVPSERKFSKLSRSSTPENAEFGDSRENSSLSEQITGGGETATNAQNDANSRKRKSVPKGKAKEQPSSSNSAKVASVSRISPFSYVLELHCFILHIFLFLRIKIPSKMQATAVNNNESNPKRSKSSEENGNEKDTTKSKAEKDESDGNEKQNKENSKPEPPKDYIHVRARRGQATDAHSLAERVRREKISERMKLLQDLVPGCNKVTGKAVMLDEIINYVQSLQRQVEFLSMKLATINPRMEFNLETLLSKDGLQSQGSLHHSIYQPETSPRGFPLPIQSPNGPNFASPNNGQELPFSMNHLNGAIGRNQGIHLPPLDNFGESASQVSSFWEDDLHTVVQMGFGQNQTQNFQG</sequence>
<feature type="compositionally biased region" description="Polar residues" evidence="5">
    <location>
        <begin position="263"/>
        <end position="284"/>
    </location>
</feature>
<gene>
    <name evidence="7" type="ORF">OLC1_LOCUS23535</name>
</gene>
<evidence type="ECO:0000313" key="7">
    <source>
        <dbReference type="EMBL" id="CAI9117483.1"/>
    </source>
</evidence>
<dbReference type="GO" id="GO:0003700">
    <property type="term" value="F:DNA-binding transcription factor activity"/>
    <property type="evidence" value="ECO:0007669"/>
    <property type="project" value="TreeGrafter"/>
</dbReference>
<evidence type="ECO:0000313" key="8">
    <source>
        <dbReference type="Proteomes" id="UP001161247"/>
    </source>
</evidence>
<dbReference type="PROSITE" id="PS50888">
    <property type="entry name" value="BHLH"/>
    <property type="match status" value="1"/>
</dbReference>
<dbReference type="PANTHER" id="PTHR12565">
    <property type="entry name" value="STEROL REGULATORY ELEMENT-BINDING PROTEIN"/>
    <property type="match status" value="1"/>
</dbReference>
<keyword evidence="3" id="KW-0804">Transcription</keyword>
<evidence type="ECO:0000256" key="1">
    <source>
        <dbReference type="ARBA" id="ARBA00004123"/>
    </source>
</evidence>
<feature type="region of interest" description="Disordered" evidence="5">
    <location>
        <begin position="195"/>
        <end position="217"/>
    </location>
</feature>
<feature type="region of interest" description="Disordered" evidence="5">
    <location>
        <begin position="241"/>
        <end position="310"/>
    </location>
</feature>
<dbReference type="Pfam" id="PF00010">
    <property type="entry name" value="HLH"/>
    <property type="match status" value="1"/>
</dbReference>
<feature type="compositionally biased region" description="Basic and acidic residues" evidence="5">
    <location>
        <begin position="359"/>
        <end position="399"/>
    </location>
</feature>
<dbReference type="CDD" id="cd18919">
    <property type="entry name" value="bHLH_AtBPE_like"/>
    <property type="match status" value="1"/>
</dbReference>
<dbReference type="Proteomes" id="UP001161247">
    <property type="component" value="Chromosome 9"/>
</dbReference>
<evidence type="ECO:0000256" key="5">
    <source>
        <dbReference type="SAM" id="MobiDB-lite"/>
    </source>
</evidence>
<dbReference type="InterPro" id="IPR024097">
    <property type="entry name" value="bHLH_ZIP_TF"/>
</dbReference>
<organism evidence="7 8">
    <name type="scientific">Oldenlandia corymbosa var. corymbosa</name>
    <dbReference type="NCBI Taxonomy" id="529605"/>
    <lineage>
        <taxon>Eukaryota</taxon>
        <taxon>Viridiplantae</taxon>
        <taxon>Streptophyta</taxon>
        <taxon>Embryophyta</taxon>
        <taxon>Tracheophyta</taxon>
        <taxon>Spermatophyta</taxon>
        <taxon>Magnoliopsida</taxon>
        <taxon>eudicotyledons</taxon>
        <taxon>Gunneridae</taxon>
        <taxon>Pentapetalae</taxon>
        <taxon>asterids</taxon>
        <taxon>lamiids</taxon>
        <taxon>Gentianales</taxon>
        <taxon>Rubiaceae</taxon>
        <taxon>Rubioideae</taxon>
        <taxon>Spermacoceae</taxon>
        <taxon>Hedyotis-Oldenlandia complex</taxon>
        <taxon>Oldenlandia</taxon>
    </lineage>
</organism>
<dbReference type="GO" id="GO:0005634">
    <property type="term" value="C:nucleus"/>
    <property type="evidence" value="ECO:0007669"/>
    <property type="project" value="UniProtKB-SubCell"/>
</dbReference>
<proteinExistence type="predicted"/>
<feature type="region of interest" description="Disordered" evidence="5">
    <location>
        <begin position="41"/>
        <end position="76"/>
    </location>
</feature>
<dbReference type="Gene3D" id="4.10.280.10">
    <property type="entry name" value="Helix-loop-helix DNA-binding domain"/>
    <property type="match status" value="1"/>
</dbReference>
<dbReference type="PANTHER" id="PTHR12565:SF184">
    <property type="entry name" value="BHLH TRANSCRIPTION FACTOR"/>
    <property type="match status" value="1"/>
</dbReference>
<dbReference type="SUPFAM" id="SSF47459">
    <property type="entry name" value="HLH, helix-loop-helix DNA-binding domain"/>
    <property type="match status" value="1"/>
</dbReference>
<dbReference type="GO" id="GO:0046983">
    <property type="term" value="F:protein dimerization activity"/>
    <property type="evidence" value="ECO:0007669"/>
    <property type="project" value="InterPro"/>
</dbReference>
<evidence type="ECO:0000256" key="3">
    <source>
        <dbReference type="ARBA" id="ARBA00023163"/>
    </source>
</evidence>